<dbReference type="EMBL" id="BARU01038959">
    <property type="protein sequence ID" value="GAH89206.1"/>
    <property type="molecule type" value="Genomic_DNA"/>
</dbReference>
<organism evidence="2">
    <name type="scientific">marine sediment metagenome</name>
    <dbReference type="NCBI Taxonomy" id="412755"/>
    <lineage>
        <taxon>unclassified sequences</taxon>
        <taxon>metagenomes</taxon>
        <taxon>ecological metagenomes</taxon>
    </lineage>
</organism>
<sequence>MPHPLADHRLNWLLSAFAVALFLLTVRLFHIQVIKHPHYMSLDEEIHPGEAPTPPQPG</sequence>
<feature type="non-terminal residue" evidence="2">
    <location>
        <position position="58"/>
    </location>
</feature>
<keyword evidence="1" id="KW-0812">Transmembrane</keyword>
<reference evidence="2" key="1">
    <citation type="journal article" date="2014" name="Front. Microbiol.">
        <title>High frequency of phylogenetically diverse reductive dehalogenase-homologous genes in deep subseafloor sedimentary metagenomes.</title>
        <authorList>
            <person name="Kawai M."/>
            <person name="Futagami T."/>
            <person name="Toyoda A."/>
            <person name="Takaki Y."/>
            <person name="Nishi S."/>
            <person name="Hori S."/>
            <person name="Arai W."/>
            <person name="Tsubouchi T."/>
            <person name="Morono Y."/>
            <person name="Uchiyama I."/>
            <person name="Ito T."/>
            <person name="Fujiyama A."/>
            <person name="Inagaki F."/>
            <person name="Takami H."/>
        </authorList>
    </citation>
    <scope>NUCLEOTIDE SEQUENCE</scope>
    <source>
        <strain evidence="2">Expedition CK06-06</strain>
    </source>
</reference>
<evidence type="ECO:0000313" key="2">
    <source>
        <dbReference type="EMBL" id="GAH89206.1"/>
    </source>
</evidence>
<feature type="transmembrane region" description="Helical" evidence="1">
    <location>
        <begin position="12"/>
        <end position="30"/>
    </location>
</feature>
<name>X1J3C2_9ZZZZ</name>
<dbReference type="AlphaFoldDB" id="X1J3C2"/>
<accession>X1J3C2</accession>
<keyword evidence="1" id="KW-0472">Membrane</keyword>
<protein>
    <submittedName>
        <fullName evidence="2">Uncharacterized protein</fullName>
    </submittedName>
</protein>
<gene>
    <name evidence="2" type="ORF">S03H2_60455</name>
</gene>
<evidence type="ECO:0000256" key="1">
    <source>
        <dbReference type="SAM" id="Phobius"/>
    </source>
</evidence>
<comment type="caution">
    <text evidence="2">The sequence shown here is derived from an EMBL/GenBank/DDBJ whole genome shotgun (WGS) entry which is preliminary data.</text>
</comment>
<proteinExistence type="predicted"/>
<keyword evidence="1" id="KW-1133">Transmembrane helix</keyword>